<feature type="domain" description="NAD-dependent epimerase/dehydratase" evidence="1">
    <location>
        <begin position="13"/>
        <end position="275"/>
    </location>
</feature>
<sequence length="380" mass="43064">MTEKRSRPPKRLLLLGCGGFVGSHLVDRLLAETEDFVVGFDPCTTKVATHLQNPRFQMHAKYLQQGWDDGTLEKAIEEADVVINLAAICNPSDYNTRPRVVIQSNFTDVLPVLDRCAELGKWLIQYSTSEVYGRTLSSYVKGDQYKDPDLYVQEEEDTPMLMGPIQNQRWSYATAKQLLERYTYALHDEFDMPYTIIRPYNFFGPRMDYIPGRDGEGVPRVLACFMAALLDGKPLELVDGGEALRVITSIHDAIDSVMLMLDKPEGAKNQIFNIGNSGNELHIYELAEKMRKVYAEVSGDDRFLEHPINTVTAEAFYGPGYEDCDRRVPDISRAWRQLGWAPSRSIDEILRETVSYYYNLYGPGGSATNRYETSYAVAGE</sequence>
<dbReference type="PANTHER" id="PTHR43245:SF13">
    <property type="entry name" value="UDP-D-APIOSE_UDP-D-XYLOSE SYNTHASE 2"/>
    <property type="match status" value="1"/>
</dbReference>
<organism evidence="2 3">
    <name type="scientific">Pontivivens ytuae</name>
    <dbReference type="NCBI Taxonomy" id="2789856"/>
    <lineage>
        <taxon>Bacteria</taxon>
        <taxon>Pseudomonadati</taxon>
        <taxon>Pseudomonadota</taxon>
        <taxon>Alphaproteobacteria</taxon>
        <taxon>Rhodobacterales</taxon>
        <taxon>Paracoccaceae</taxon>
        <taxon>Pontivivens</taxon>
    </lineage>
</organism>
<evidence type="ECO:0000313" key="2">
    <source>
        <dbReference type="EMBL" id="QPH52219.1"/>
    </source>
</evidence>
<protein>
    <submittedName>
        <fullName evidence="2">NAD-dependent epimerase/dehydratase family protein</fullName>
    </submittedName>
</protein>
<dbReference type="EMBL" id="CP064942">
    <property type="protein sequence ID" value="QPH52219.1"/>
    <property type="molecule type" value="Genomic_DNA"/>
</dbReference>
<dbReference type="InterPro" id="IPR036291">
    <property type="entry name" value="NAD(P)-bd_dom_sf"/>
</dbReference>
<gene>
    <name evidence="2" type="ORF">I0K15_10250</name>
</gene>
<evidence type="ECO:0000313" key="3">
    <source>
        <dbReference type="Proteomes" id="UP000594800"/>
    </source>
</evidence>
<dbReference type="Gene3D" id="3.40.50.720">
    <property type="entry name" value="NAD(P)-binding Rossmann-like Domain"/>
    <property type="match status" value="1"/>
</dbReference>
<dbReference type="InterPro" id="IPR050177">
    <property type="entry name" value="Lipid_A_modif_metabolic_enz"/>
</dbReference>
<dbReference type="PANTHER" id="PTHR43245">
    <property type="entry name" value="BIFUNCTIONAL POLYMYXIN RESISTANCE PROTEIN ARNA"/>
    <property type="match status" value="1"/>
</dbReference>
<reference evidence="2 3" key="1">
    <citation type="submission" date="2020-11" db="EMBL/GenBank/DDBJ databases">
        <title>Description of Pontivivens ytuae sp. nov. isolated from deep sea sediment of Mariana Trench.</title>
        <authorList>
            <person name="Wang Z."/>
            <person name="Sun Q.-L."/>
            <person name="Xu X.-D."/>
            <person name="Tang Y.-Z."/>
            <person name="Zhang J."/>
        </authorList>
    </citation>
    <scope>NUCLEOTIDE SEQUENCE [LARGE SCALE GENOMIC DNA]</scope>
    <source>
        <strain evidence="2 3">MT2928</strain>
    </source>
</reference>
<evidence type="ECO:0000259" key="1">
    <source>
        <dbReference type="Pfam" id="PF01370"/>
    </source>
</evidence>
<accession>A0A7S9LN99</accession>
<name>A0A7S9LN99_9RHOB</name>
<dbReference type="Proteomes" id="UP000594800">
    <property type="component" value="Chromosome"/>
</dbReference>
<dbReference type="AlphaFoldDB" id="A0A7S9LN99"/>
<dbReference type="Pfam" id="PF01370">
    <property type="entry name" value="Epimerase"/>
    <property type="match status" value="1"/>
</dbReference>
<dbReference type="SUPFAM" id="SSF51735">
    <property type="entry name" value="NAD(P)-binding Rossmann-fold domains"/>
    <property type="match status" value="1"/>
</dbReference>
<keyword evidence="3" id="KW-1185">Reference proteome</keyword>
<dbReference type="InterPro" id="IPR001509">
    <property type="entry name" value="Epimerase_deHydtase"/>
</dbReference>
<dbReference type="RefSeq" id="WP_196101433.1">
    <property type="nucleotide sequence ID" value="NZ_CP064942.1"/>
</dbReference>
<proteinExistence type="predicted"/>
<dbReference type="KEGG" id="poz:I0K15_10250"/>